<dbReference type="Gene3D" id="3.40.30.10">
    <property type="entry name" value="Glutaredoxin"/>
    <property type="match status" value="1"/>
</dbReference>
<keyword evidence="5 8" id="KW-0676">Redox-active center</keyword>
<dbReference type="SUPFAM" id="SSF52833">
    <property type="entry name" value="Thioredoxin-like"/>
    <property type="match status" value="1"/>
</dbReference>
<feature type="site" description="Deprotonates C-terminal active site Cys" evidence="7">
    <location>
        <position position="6"/>
    </location>
</feature>
<organism evidence="10 11">
    <name type="scientific">candidate division WWE3 bacterium GW2011_GWA1_46_21</name>
    <dbReference type="NCBI Taxonomy" id="1619107"/>
    <lineage>
        <taxon>Bacteria</taxon>
        <taxon>Katanobacteria</taxon>
    </lineage>
</organism>
<evidence type="ECO:0000256" key="5">
    <source>
        <dbReference type="ARBA" id="ARBA00023284"/>
    </source>
</evidence>
<dbReference type="EMBL" id="LCMF01000002">
    <property type="protein sequence ID" value="KKU31977.1"/>
    <property type="molecule type" value="Genomic_DNA"/>
</dbReference>
<evidence type="ECO:0000313" key="10">
    <source>
        <dbReference type="EMBL" id="KKU31977.1"/>
    </source>
</evidence>
<dbReference type="Proteomes" id="UP000034732">
    <property type="component" value="Unassembled WGS sequence"/>
</dbReference>
<name>A0A0G1PH13_UNCKA</name>
<dbReference type="NCBIfam" id="TIGR01068">
    <property type="entry name" value="thioredoxin"/>
    <property type="match status" value="1"/>
</dbReference>
<dbReference type="Pfam" id="PF00085">
    <property type="entry name" value="Thioredoxin"/>
    <property type="match status" value="1"/>
</dbReference>
<protein>
    <recommendedName>
        <fullName evidence="6">Thioredoxin</fullName>
    </recommendedName>
</protein>
<keyword evidence="3" id="KW-0249">Electron transport</keyword>
<feature type="disulfide bond" description="Redox-active" evidence="8">
    <location>
        <begin position="12"/>
        <end position="15"/>
    </location>
</feature>
<dbReference type="GO" id="GO:0015035">
    <property type="term" value="F:protein-disulfide reductase activity"/>
    <property type="evidence" value="ECO:0007669"/>
    <property type="project" value="UniProtKB-UniRule"/>
</dbReference>
<evidence type="ECO:0000259" key="9">
    <source>
        <dbReference type="PROSITE" id="PS51352"/>
    </source>
</evidence>
<feature type="active site" description="Nucleophile" evidence="7">
    <location>
        <position position="12"/>
    </location>
</feature>
<dbReference type="CDD" id="cd02947">
    <property type="entry name" value="TRX_family"/>
    <property type="match status" value="1"/>
</dbReference>
<accession>A0A0G1PH13</accession>
<dbReference type="InterPro" id="IPR017937">
    <property type="entry name" value="Thioredoxin_CS"/>
</dbReference>
<evidence type="ECO:0000256" key="4">
    <source>
        <dbReference type="ARBA" id="ARBA00023157"/>
    </source>
</evidence>
<dbReference type="PRINTS" id="PR00421">
    <property type="entry name" value="THIOREDOXIN"/>
</dbReference>
<reference evidence="10 11" key="1">
    <citation type="journal article" date="2015" name="Nature">
        <title>rRNA introns, odd ribosomes, and small enigmatic genomes across a large radiation of phyla.</title>
        <authorList>
            <person name="Brown C.T."/>
            <person name="Hug L.A."/>
            <person name="Thomas B.C."/>
            <person name="Sharon I."/>
            <person name="Castelle C.J."/>
            <person name="Singh A."/>
            <person name="Wilkins M.J."/>
            <person name="Williams K.H."/>
            <person name="Banfield J.F."/>
        </authorList>
    </citation>
    <scope>NUCLEOTIDE SEQUENCE [LARGE SCALE GENOMIC DNA]</scope>
</reference>
<proteinExistence type="inferred from homology"/>
<gene>
    <name evidence="10" type="ORF">UX44_C0002G0010</name>
</gene>
<dbReference type="PROSITE" id="PS00194">
    <property type="entry name" value="THIOREDOXIN_1"/>
    <property type="match status" value="1"/>
</dbReference>
<feature type="active site" description="Nucleophile" evidence="7">
    <location>
        <position position="15"/>
    </location>
</feature>
<dbReference type="AlphaFoldDB" id="A0A0G1PH13"/>
<keyword evidence="2" id="KW-0813">Transport</keyword>
<evidence type="ECO:0000256" key="7">
    <source>
        <dbReference type="PIRSR" id="PIRSR000077-1"/>
    </source>
</evidence>
<comment type="similarity">
    <text evidence="1">Belongs to the thioredoxin family.</text>
</comment>
<dbReference type="PANTHER" id="PTHR45663">
    <property type="entry name" value="GEO12009P1"/>
    <property type="match status" value="1"/>
</dbReference>
<feature type="site" description="Contributes to redox potential value" evidence="7">
    <location>
        <position position="13"/>
    </location>
</feature>
<feature type="site" description="Contributes to redox potential value" evidence="7">
    <location>
        <position position="14"/>
    </location>
</feature>
<sequence>MLTFIDFYADWCGPCQIMKPIFKEVEKQYAGKVSFKTVDVEADGALAAKYGVQSIPTFVIEKDGVEVARRLGSMPKETLTSWLESFV</sequence>
<dbReference type="PANTHER" id="PTHR45663:SF11">
    <property type="entry name" value="GEO12009P1"/>
    <property type="match status" value="1"/>
</dbReference>
<feature type="domain" description="Thioredoxin" evidence="9">
    <location>
        <begin position="1"/>
        <end position="87"/>
    </location>
</feature>
<dbReference type="GO" id="GO:0005737">
    <property type="term" value="C:cytoplasm"/>
    <property type="evidence" value="ECO:0007669"/>
    <property type="project" value="TreeGrafter"/>
</dbReference>
<dbReference type="PATRIC" id="fig|1619107.3.peg.58"/>
<dbReference type="InterPro" id="IPR005746">
    <property type="entry name" value="Thioredoxin"/>
</dbReference>
<dbReference type="InterPro" id="IPR013766">
    <property type="entry name" value="Thioredoxin_domain"/>
</dbReference>
<evidence type="ECO:0000256" key="6">
    <source>
        <dbReference type="NCBIfam" id="TIGR01068"/>
    </source>
</evidence>
<dbReference type="PROSITE" id="PS51352">
    <property type="entry name" value="THIOREDOXIN_2"/>
    <property type="match status" value="1"/>
</dbReference>
<dbReference type="PIRSF" id="PIRSF000077">
    <property type="entry name" value="Thioredoxin"/>
    <property type="match status" value="1"/>
</dbReference>
<evidence type="ECO:0000256" key="1">
    <source>
        <dbReference type="ARBA" id="ARBA00008987"/>
    </source>
</evidence>
<evidence type="ECO:0000256" key="3">
    <source>
        <dbReference type="ARBA" id="ARBA00022982"/>
    </source>
</evidence>
<comment type="caution">
    <text evidence="10">The sequence shown here is derived from an EMBL/GenBank/DDBJ whole genome shotgun (WGS) entry which is preliminary data.</text>
</comment>
<evidence type="ECO:0000256" key="8">
    <source>
        <dbReference type="PIRSR" id="PIRSR000077-4"/>
    </source>
</evidence>
<evidence type="ECO:0000313" key="11">
    <source>
        <dbReference type="Proteomes" id="UP000034732"/>
    </source>
</evidence>
<evidence type="ECO:0000256" key="2">
    <source>
        <dbReference type="ARBA" id="ARBA00022448"/>
    </source>
</evidence>
<dbReference type="InterPro" id="IPR036249">
    <property type="entry name" value="Thioredoxin-like_sf"/>
</dbReference>
<keyword evidence="4 8" id="KW-1015">Disulfide bond</keyword>